<feature type="compositionally biased region" description="Basic residues" evidence="3">
    <location>
        <begin position="724"/>
        <end position="743"/>
    </location>
</feature>
<dbReference type="InterPro" id="IPR002611">
    <property type="entry name" value="IstB_ATP-bd"/>
</dbReference>
<dbReference type="PANTHER" id="PTHR35004">
    <property type="entry name" value="TRANSPOSASE RV3428C-RELATED"/>
    <property type="match status" value="1"/>
</dbReference>
<dbReference type="AlphaFoldDB" id="A0A7R8WPA3"/>
<dbReference type="SUPFAM" id="SSF53098">
    <property type="entry name" value="Ribonuclease H-like"/>
    <property type="match status" value="1"/>
</dbReference>
<sequence length="749" mass="84653">MNYRRQHSVTQAAAKAGISRASGYRIESDSSMPSQRENTRASRRPDPLEGLFEEEVVPILINTPGIRPVAIYEELLRRHPTLSTGIRRTLERRVRQWQVLHGPEQELIFRQTHEPGRLGLSDFTDMGEFQILVEAQPLVHRLYHFRLAYSGFSHAHVVLGGESFIALAEGLQNALWSLGGVPVEHRTDSLTAAFCNRDSDTQEDLTRRYELLCQHYGMSPSRNNRGEAHENGSIEGPHGHLKRAIKDALLLRGSSCFDSLEAYRRFIDQVVGRLNVRHAGRIDTERAVLCALPAQRSDDFEQHSVRVTSGGGFVLKKVFYSVPSRLVGHRLRVHLYDDHLELFAGNGALESLPRGRCDAKGNRCYVVNYRHVIHSLRRKPMALRSLVYRDQIFPRLAYRQMYERLLESSGERVACKTMVELLAMAHEQSCEGQMAAVLQVMLQAGELACVDEMRERFAPSPEHLPSVSVELPPLAQYDSLLGSLFEARVSLLLKELRLPAMSALWSEFAARSDTEGWPAARFLAALAEHEVAERDRRRIARHLSGANLLPGKTLDSFDFTHVPMISKAQVQALAEGDDWIEQGNNVLVFGPPGGGKSHLSSALGLSLVERGWRVLFARTTDLVQKLQIARQELQLENAIRKLDKYHLLILDDLAYVVKDQAETSVLFELISARYEHRSLLVTANQPFGEWNKVFQDPAMTLAAVDRLVHHSVILEMNVESYRQRSAKSKQIRRTGRPTKRATRHNTPSD</sequence>
<protein>
    <submittedName>
        <fullName evidence="4">Uncharacterized protein</fullName>
    </submittedName>
</protein>
<dbReference type="InterPro" id="IPR036397">
    <property type="entry name" value="RNaseH_sf"/>
</dbReference>
<dbReference type="InterPro" id="IPR027417">
    <property type="entry name" value="P-loop_NTPase"/>
</dbReference>
<comment type="similarity">
    <text evidence="2">Belongs to the transposase IS21/IS408/IS1162 family.</text>
</comment>
<dbReference type="NCBIfam" id="NF038214">
    <property type="entry name" value="IS21_help_AAA"/>
    <property type="match status" value="1"/>
</dbReference>
<dbReference type="NCBIfam" id="NF033546">
    <property type="entry name" value="transpos_IS21"/>
    <property type="match status" value="1"/>
</dbReference>
<organism evidence="4">
    <name type="scientific">Cyprideis torosa</name>
    <dbReference type="NCBI Taxonomy" id="163714"/>
    <lineage>
        <taxon>Eukaryota</taxon>
        <taxon>Metazoa</taxon>
        <taxon>Ecdysozoa</taxon>
        <taxon>Arthropoda</taxon>
        <taxon>Crustacea</taxon>
        <taxon>Oligostraca</taxon>
        <taxon>Ostracoda</taxon>
        <taxon>Podocopa</taxon>
        <taxon>Podocopida</taxon>
        <taxon>Cytherocopina</taxon>
        <taxon>Cytheroidea</taxon>
        <taxon>Cytherideidae</taxon>
        <taxon>Cyprideis</taxon>
    </lineage>
</organism>
<dbReference type="InterPro" id="IPR047661">
    <property type="entry name" value="IstB"/>
</dbReference>
<accession>A0A7R8WPA3</accession>
<evidence type="ECO:0000256" key="1">
    <source>
        <dbReference type="ARBA" id="ARBA00008059"/>
    </source>
</evidence>
<dbReference type="PROSITE" id="PS50994">
    <property type="entry name" value="INTEGRASE"/>
    <property type="match status" value="1"/>
</dbReference>
<feature type="non-terminal residue" evidence="4">
    <location>
        <position position="749"/>
    </location>
</feature>
<dbReference type="NCBIfam" id="NF006038">
    <property type="entry name" value="PRK08181.1"/>
    <property type="match status" value="1"/>
</dbReference>
<dbReference type="SUPFAM" id="SSF52540">
    <property type="entry name" value="P-loop containing nucleoside triphosphate hydrolases"/>
    <property type="match status" value="1"/>
</dbReference>
<name>A0A7R8WPA3_9CRUS</name>
<evidence type="ECO:0000313" key="4">
    <source>
        <dbReference type="EMBL" id="CAD7235373.1"/>
    </source>
</evidence>
<dbReference type="Gene3D" id="3.40.50.300">
    <property type="entry name" value="P-loop containing nucleotide triphosphate hydrolases"/>
    <property type="match status" value="1"/>
</dbReference>
<comment type="similarity">
    <text evidence="1">Belongs to the IS21/IS1162 putative ATP-binding protein family.</text>
</comment>
<dbReference type="Gene3D" id="3.30.420.10">
    <property type="entry name" value="Ribonuclease H-like superfamily/Ribonuclease H"/>
    <property type="match status" value="1"/>
</dbReference>
<evidence type="ECO:0000256" key="3">
    <source>
        <dbReference type="SAM" id="MobiDB-lite"/>
    </source>
</evidence>
<dbReference type="Pfam" id="PF01695">
    <property type="entry name" value="IstB_IS21"/>
    <property type="match status" value="1"/>
</dbReference>
<dbReference type="Pfam" id="PF22483">
    <property type="entry name" value="Mu-transpos_C_2"/>
    <property type="match status" value="1"/>
</dbReference>
<feature type="region of interest" description="Disordered" evidence="3">
    <location>
        <begin position="724"/>
        <end position="749"/>
    </location>
</feature>
<dbReference type="PANTHER" id="PTHR35004:SF7">
    <property type="entry name" value="INTEGRASE PROTEIN"/>
    <property type="match status" value="1"/>
</dbReference>
<feature type="compositionally biased region" description="Basic and acidic residues" evidence="3">
    <location>
        <begin position="37"/>
        <end position="47"/>
    </location>
</feature>
<dbReference type="CDD" id="cd00009">
    <property type="entry name" value="AAA"/>
    <property type="match status" value="1"/>
</dbReference>
<dbReference type="InterPro" id="IPR003593">
    <property type="entry name" value="AAA+_ATPase"/>
</dbReference>
<dbReference type="OrthoDB" id="5490258at2759"/>
<evidence type="ECO:0000256" key="2">
    <source>
        <dbReference type="ARBA" id="ARBA00009277"/>
    </source>
</evidence>
<dbReference type="InterPro" id="IPR001584">
    <property type="entry name" value="Integrase_cat-core"/>
</dbReference>
<dbReference type="SMART" id="SM00382">
    <property type="entry name" value="AAA"/>
    <property type="match status" value="1"/>
</dbReference>
<dbReference type="EMBL" id="OB672398">
    <property type="protein sequence ID" value="CAD7235373.1"/>
    <property type="molecule type" value="Genomic_DNA"/>
</dbReference>
<gene>
    <name evidence="4" type="ORF">CTOB1V02_LOCUS13188</name>
</gene>
<feature type="region of interest" description="Disordered" evidence="3">
    <location>
        <begin position="1"/>
        <end position="47"/>
    </location>
</feature>
<reference evidence="4" key="1">
    <citation type="submission" date="2020-11" db="EMBL/GenBank/DDBJ databases">
        <authorList>
            <person name="Tran Van P."/>
        </authorList>
    </citation>
    <scope>NUCLEOTIDE SEQUENCE</scope>
</reference>
<dbReference type="GO" id="GO:0005524">
    <property type="term" value="F:ATP binding"/>
    <property type="evidence" value="ECO:0007669"/>
    <property type="project" value="InterPro"/>
</dbReference>
<dbReference type="GO" id="GO:0015074">
    <property type="term" value="P:DNA integration"/>
    <property type="evidence" value="ECO:0007669"/>
    <property type="project" value="InterPro"/>
</dbReference>
<dbReference type="InterPro" id="IPR054353">
    <property type="entry name" value="IstA-like_C"/>
</dbReference>
<dbReference type="GO" id="GO:0003676">
    <property type="term" value="F:nucleic acid binding"/>
    <property type="evidence" value="ECO:0007669"/>
    <property type="project" value="InterPro"/>
</dbReference>
<proteinExistence type="inferred from homology"/>
<dbReference type="InterPro" id="IPR012337">
    <property type="entry name" value="RNaseH-like_sf"/>
</dbReference>